<name>A0A443PK89_9MAGN</name>
<dbReference type="AlphaFoldDB" id="A0A443PK89"/>
<keyword evidence="2" id="KW-1185">Reference proteome</keyword>
<gene>
    <name evidence="1" type="ORF">CKAN_02030900</name>
</gene>
<proteinExistence type="predicted"/>
<dbReference type="Proteomes" id="UP000283530">
    <property type="component" value="Unassembled WGS sequence"/>
</dbReference>
<accession>A0A443PK89</accession>
<reference evidence="1 2" key="1">
    <citation type="journal article" date="2019" name="Nat. Plants">
        <title>Stout camphor tree genome fills gaps in understanding of flowering plant genome evolution.</title>
        <authorList>
            <person name="Chaw S.M."/>
            <person name="Liu Y.C."/>
            <person name="Wu Y.W."/>
            <person name="Wang H.Y."/>
            <person name="Lin C.I."/>
            <person name="Wu C.S."/>
            <person name="Ke H.M."/>
            <person name="Chang L.Y."/>
            <person name="Hsu C.Y."/>
            <person name="Yang H.T."/>
            <person name="Sudianto E."/>
            <person name="Hsu M.H."/>
            <person name="Wu K.P."/>
            <person name="Wang L.N."/>
            <person name="Leebens-Mack J.H."/>
            <person name="Tsai I.J."/>
        </authorList>
    </citation>
    <scope>NUCLEOTIDE SEQUENCE [LARGE SCALE GENOMIC DNA]</scope>
    <source>
        <strain evidence="2">cv. Chaw 1501</strain>
        <tissue evidence="1">Young leaves</tissue>
    </source>
</reference>
<evidence type="ECO:0000313" key="1">
    <source>
        <dbReference type="EMBL" id="RWR91165.1"/>
    </source>
</evidence>
<sequence>MQEVSNSIGTQIASGTGIGKQEVRGSHMAVLPKLRRSSILRISFSPLYFAPPVRMAQTVTTHASLGLTKPASIAISQIAYSAKETDF</sequence>
<organism evidence="1 2">
    <name type="scientific">Cinnamomum micranthum f. kanehirae</name>
    <dbReference type="NCBI Taxonomy" id="337451"/>
    <lineage>
        <taxon>Eukaryota</taxon>
        <taxon>Viridiplantae</taxon>
        <taxon>Streptophyta</taxon>
        <taxon>Embryophyta</taxon>
        <taxon>Tracheophyta</taxon>
        <taxon>Spermatophyta</taxon>
        <taxon>Magnoliopsida</taxon>
        <taxon>Magnoliidae</taxon>
        <taxon>Laurales</taxon>
        <taxon>Lauraceae</taxon>
        <taxon>Cinnamomum</taxon>
    </lineage>
</organism>
<protein>
    <submittedName>
        <fullName evidence="1">Uncharacterized protein</fullName>
    </submittedName>
</protein>
<evidence type="ECO:0000313" key="2">
    <source>
        <dbReference type="Proteomes" id="UP000283530"/>
    </source>
</evidence>
<dbReference type="EMBL" id="QPKB01000008">
    <property type="protein sequence ID" value="RWR91165.1"/>
    <property type="molecule type" value="Genomic_DNA"/>
</dbReference>
<comment type="caution">
    <text evidence="1">The sequence shown here is derived from an EMBL/GenBank/DDBJ whole genome shotgun (WGS) entry which is preliminary data.</text>
</comment>